<dbReference type="Proteomes" id="UP000295484">
    <property type="component" value="Unassembled WGS sequence"/>
</dbReference>
<dbReference type="PROSITE" id="PS50111">
    <property type="entry name" value="CHEMOTAXIS_TRANSDUC_2"/>
    <property type="match status" value="1"/>
</dbReference>
<dbReference type="RefSeq" id="WP_243837693.1">
    <property type="nucleotide sequence ID" value="NZ_SOEB01000022.1"/>
</dbReference>
<evidence type="ECO:0000256" key="2">
    <source>
        <dbReference type="ARBA" id="ARBA00022500"/>
    </source>
</evidence>
<dbReference type="PRINTS" id="PR00260">
    <property type="entry name" value="CHEMTRNSDUCR"/>
</dbReference>
<dbReference type="GO" id="GO:0004888">
    <property type="term" value="F:transmembrane signaling receptor activity"/>
    <property type="evidence" value="ECO:0007669"/>
    <property type="project" value="InterPro"/>
</dbReference>
<evidence type="ECO:0000256" key="1">
    <source>
        <dbReference type="ARBA" id="ARBA00004370"/>
    </source>
</evidence>
<gene>
    <name evidence="9" type="ORF">EV657_12252</name>
</gene>
<feature type="coiled-coil region" evidence="5">
    <location>
        <begin position="427"/>
        <end position="454"/>
    </location>
</feature>
<comment type="subcellular location">
    <subcellularLocation>
        <location evidence="1">Membrane</location>
    </subcellularLocation>
</comment>
<keyword evidence="5" id="KW-0175">Coiled coil</keyword>
<dbReference type="InterPro" id="IPR004090">
    <property type="entry name" value="Chemotax_Me-accpt_rcpt"/>
</dbReference>
<reference evidence="9 10" key="1">
    <citation type="submission" date="2019-03" db="EMBL/GenBank/DDBJ databases">
        <title>Genomic Encyclopedia of Type Strains, Phase IV (KMG-IV): sequencing the most valuable type-strain genomes for metagenomic binning, comparative biology and taxonomic classification.</title>
        <authorList>
            <person name="Goeker M."/>
        </authorList>
    </citation>
    <scope>NUCLEOTIDE SEQUENCE [LARGE SCALE GENOMIC DNA]</scope>
    <source>
        <strain evidence="9 10">JA181</strain>
    </source>
</reference>
<dbReference type="PANTHER" id="PTHR43531:SF11">
    <property type="entry name" value="METHYL-ACCEPTING CHEMOTAXIS PROTEIN 3"/>
    <property type="match status" value="1"/>
</dbReference>
<evidence type="ECO:0000256" key="5">
    <source>
        <dbReference type="SAM" id="Coils"/>
    </source>
</evidence>
<dbReference type="EMBL" id="SOEB01000022">
    <property type="protein sequence ID" value="TDX24732.1"/>
    <property type="molecule type" value="Genomic_DNA"/>
</dbReference>
<comment type="caution">
    <text evidence="9">The sequence shown here is derived from an EMBL/GenBank/DDBJ whole genome shotgun (WGS) entry which is preliminary data.</text>
</comment>
<dbReference type="GO" id="GO:0006935">
    <property type="term" value="P:chemotaxis"/>
    <property type="evidence" value="ECO:0007669"/>
    <property type="project" value="UniProtKB-KW"/>
</dbReference>
<evidence type="ECO:0000259" key="8">
    <source>
        <dbReference type="PROSITE" id="PS50885"/>
    </source>
</evidence>
<evidence type="ECO:0000259" key="7">
    <source>
        <dbReference type="PROSITE" id="PS50111"/>
    </source>
</evidence>
<organism evidence="9 10">
    <name type="scientific">Rhodovulum visakhapatnamense</name>
    <dbReference type="NCBI Taxonomy" id="364297"/>
    <lineage>
        <taxon>Bacteria</taxon>
        <taxon>Pseudomonadati</taxon>
        <taxon>Pseudomonadota</taxon>
        <taxon>Alphaproteobacteria</taxon>
        <taxon>Rhodobacterales</taxon>
        <taxon>Paracoccaceae</taxon>
        <taxon>Rhodovulum</taxon>
    </lineage>
</organism>
<dbReference type="AlphaFoldDB" id="A0A4R8FHI6"/>
<dbReference type="PANTHER" id="PTHR43531">
    <property type="entry name" value="PROTEIN ICFG"/>
    <property type="match status" value="1"/>
</dbReference>
<feature type="domain" description="HAMP" evidence="8">
    <location>
        <begin position="158"/>
        <end position="204"/>
    </location>
</feature>
<keyword evidence="6" id="KW-0812">Transmembrane</keyword>
<evidence type="ECO:0000256" key="3">
    <source>
        <dbReference type="ARBA" id="ARBA00029447"/>
    </source>
</evidence>
<dbReference type="InterPro" id="IPR004089">
    <property type="entry name" value="MCPsignal_dom"/>
</dbReference>
<feature type="transmembrane region" description="Helical" evidence="6">
    <location>
        <begin position="65"/>
        <end position="85"/>
    </location>
</feature>
<dbReference type="PROSITE" id="PS50885">
    <property type="entry name" value="HAMP"/>
    <property type="match status" value="1"/>
</dbReference>
<dbReference type="SMART" id="SM00283">
    <property type="entry name" value="MA"/>
    <property type="match status" value="1"/>
</dbReference>
<accession>A0A4R8FHI6</accession>
<proteinExistence type="inferred from homology"/>
<feature type="transmembrane region" description="Helical" evidence="6">
    <location>
        <begin position="12"/>
        <end position="35"/>
    </location>
</feature>
<name>A0A4R8FHI6_9RHOB</name>
<evidence type="ECO:0000313" key="9">
    <source>
        <dbReference type="EMBL" id="TDX24732.1"/>
    </source>
</evidence>
<dbReference type="FunFam" id="1.10.287.950:FF:000001">
    <property type="entry name" value="Methyl-accepting chemotaxis sensory transducer"/>
    <property type="match status" value="1"/>
</dbReference>
<dbReference type="Pfam" id="PF00015">
    <property type="entry name" value="MCPsignal"/>
    <property type="match status" value="1"/>
</dbReference>
<feature type="domain" description="Methyl-accepting transducer" evidence="7">
    <location>
        <begin position="209"/>
        <end position="438"/>
    </location>
</feature>
<dbReference type="InterPro" id="IPR003660">
    <property type="entry name" value="HAMP_dom"/>
</dbReference>
<keyword evidence="4" id="KW-0807">Transducer</keyword>
<dbReference type="SUPFAM" id="SSF58104">
    <property type="entry name" value="Methyl-accepting chemotaxis protein (MCP) signaling domain"/>
    <property type="match status" value="1"/>
</dbReference>
<dbReference type="Gene3D" id="1.10.287.950">
    <property type="entry name" value="Methyl-accepting chemotaxis protein"/>
    <property type="match status" value="1"/>
</dbReference>
<protein>
    <submittedName>
        <fullName evidence="9">Methyl-accepting chemotaxis protein</fullName>
    </submittedName>
</protein>
<evidence type="ECO:0000313" key="10">
    <source>
        <dbReference type="Proteomes" id="UP000295484"/>
    </source>
</evidence>
<evidence type="ECO:0000256" key="6">
    <source>
        <dbReference type="SAM" id="Phobius"/>
    </source>
</evidence>
<dbReference type="GO" id="GO:0007165">
    <property type="term" value="P:signal transduction"/>
    <property type="evidence" value="ECO:0007669"/>
    <property type="project" value="UniProtKB-KW"/>
</dbReference>
<comment type="similarity">
    <text evidence="3">Belongs to the methyl-accepting chemotaxis (MCP) protein family.</text>
</comment>
<keyword evidence="6" id="KW-0472">Membrane</keyword>
<dbReference type="GO" id="GO:0016020">
    <property type="term" value="C:membrane"/>
    <property type="evidence" value="ECO:0007669"/>
    <property type="project" value="UniProtKB-SubCell"/>
</dbReference>
<evidence type="ECO:0000256" key="4">
    <source>
        <dbReference type="PROSITE-ProRule" id="PRU00284"/>
    </source>
</evidence>
<sequence>MLSDNRNFFAGMRLPLSVVMAGTAVPLMLGMLFYADGVMSEAVRYQTASLDPSVAAELIARDREMLTLIAGTFLAILTLMLLIVFHPLSRLARSAENLARGVNEPTTTLRLASGEIARIRDSLSILRTTSIEREEMEEKERQSEIDRYDRWAEQHFVVNSLASGLRGLAEGDLSRTLDTRFPGEFEDLRQDYNATIDTLNDLIGSVARNGVDIHSRADEISASSDDLSRRTENQAATLEETAAALDEMTTSVRSAAESAAQVERVVKEARTDAEHSGAVVKQAVNAMSEIKRSSGGIVQIIGVIDDIAFQTNLLALNAGVEAARAGEAGRGFAVVASEVRALAQRSAEAAKEIKDIIDASSAHVDGGVDLVHRTGEALTGIVDRVGQISSLVSEIALGSQEQSIGLNEINLGVTQLDQVTQQNAAMVEEATAAAATLRQQTEQLEQMIARFTLRNGLGDRDNVIAFGVGRASHIIDKMWREFQATGS</sequence>
<dbReference type="InterPro" id="IPR051310">
    <property type="entry name" value="MCP_chemotaxis"/>
</dbReference>
<keyword evidence="6" id="KW-1133">Transmembrane helix</keyword>
<keyword evidence="2" id="KW-0145">Chemotaxis</keyword>
<dbReference type="CDD" id="cd11386">
    <property type="entry name" value="MCP_signal"/>
    <property type="match status" value="1"/>
</dbReference>